<keyword evidence="6" id="KW-1003">Cell membrane</keyword>
<feature type="region of interest" description="Disordered" evidence="13">
    <location>
        <begin position="948"/>
        <end position="984"/>
    </location>
</feature>
<dbReference type="GO" id="GO:0005886">
    <property type="term" value="C:plasma membrane"/>
    <property type="evidence" value="ECO:0007669"/>
    <property type="project" value="UniProtKB-SubCell"/>
</dbReference>
<evidence type="ECO:0000256" key="2">
    <source>
        <dbReference type="ARBA" id="ARBA00004536"/>
    </source>
</evidence>
<dbReference type="RefSeq" id="XP_009053554.1">
    <property type="nucleotide sequence ID" value="XM_009055306.1"/>
</dbReference>
<dbReference type="GO" id="GO:0017022">
    <property type="term" value="F:myosin binding"/>
    <property type="evidence" value="ECO:0007669"/>
    <property type="project" value="InterPro"/>
</dbReference>
<dbReference type="EMBL" id="KB201611">
    <property type="protein sequence ID" value="ESO95701.1"/>
    <property type="molecule type" value="Genomic_DNA"/>
</dbReference>
<dbReference type="OMA" id="CDISEAG"/>
<evidence type="ECO:0000256" key="3">
    <source>
        <dbReference type="ARBA" id="ARBA00004651"/>
    </source>
</evidence>
<dbReference type="GeneID" id="20248762"/>
<feature type="compositionally biased region" description="Low complexity" evidence="13">
    <location>
        <begin position="771"/>
        <end position="787"/>
    </location>
</feature>
<gene>
    <name evidence="16" type="ORF">LOTGIDRAFT_231921</name>
</gene>
<evidence type="ECO:0000256" key="9">
    <source>
        <dbReference type="ARBA" id="ARBA00022989"/>
    </source>
</evidence>
<dbReference type="PANTHER" id="PTHR15989">
    <property type="entry name" value="VEZATIN"/>
    <property type="match status" value="1"/>
</dbReference>
<dbReference type="Proteomes" id="UP000030746">
    <property type="component" value="Unassembled WGS sequence"/>
</dbReference>
<evidence type="ECO:0000256" key="6">
    <source>
        <dbReference type="ARBA" id="ARBA00022475"/>
    </source>
</evidence>
<evidence type="ECO:0000256" key="8">
    <source>
        <dbReference type="ARBA" id="ARBA00022949"/>
    </source>
</evidence>
<organism evidence="16 17">
    <name type="scientific">Lottia gigantea</name>
    <name type="common">Giant owl limpet</name>
    <dbReference type="NCBI Taxonomy" id="225164"/>
    <lineage>
        <taxon>Eukaryota</taxon>
        <taxon>Metazoa</taxon>
        <taxon>Spiralia</taxon>
        <taxon>Lophotrochozoa</taxon>
        <taxon>Mollusca</taxon>
        <taxon>Gastropoda</taxon>
        <taxon>Patellogastropoda</taxon>
        <taxon>Lottioidea</taxon>
        <taxon>Lottiidae</taxon>
        <taxon>Lottia</taxon>
    </lineage>
</organism>
<evidence type="ECO:0000256" key="4">
    <source>
        <dbReference type="ARBA" id="ARBA00007245"/>
    </source>
</evidence>
<sequence>MNGDSDEDVIFENSPLYKHLQKAGMADITAETINHIKPNVISKPVLKQVDYASLFIDILGKFYQSIVFYCSKTKWGTENLEAWYHMTTIKHVQNSKALEEEDLAFLENYINCNKQETILTEPTVYDCFTKWNGPINYLSTGFLVYTLIWCTGIFPMNLRPMADFLAVAFGVCIMITCFDVCFYWWKRRIFMDTATAIEKCIKTSEKVLHLTRQSLRLIQETELVARGFTLVSQRVAVSGLEQQSSSKLCTELRKTTFYTARSGLLTFREATLKLLELHPLIPEVDSVCNYLASVPLSDYGPCLQLIGQQADNSLHLSQLTDGFSVAALRGMNQLFALYLSEFIRRLTLCFIHDAQIQGSPAPFDKLGSLMEDLFVKLEKEQTKLQKSYDFHRSSPLNREPSKFKFKKSKSKTGDFHTAVHSLELHLQAALVRTQELSLKLEKDLEDEINQTEDSVDLPGINKEEKDNWLHVMKEVKGEIEACKGCWEEGMGRLEKSKDKTVPKLESFFCEIKEKKDQEVNIVDIGEYIIEDQVFEGYTDPDENEDSTWSWEPVLSAEEKEKRKREKEEAKRLLSELRSVISVRAEDRERREKVAIEKAKGHNSHSVENAFDITIKKQRLAEGSLNDEFESGPKMVEEVAEIKMYVTEKAVDPDLALSNSDVFSSTKADSSALCLDHVSSLENISPIASKAESSRVLDDEPLKQETSSVNEASNPKDVLRQNNENLNNSACYNKIHKIEDTFASISALDENKLSNLQSETDISTNENHSDSEFSSTSSKDVSYSQSSIDIDSSSCKEDSILKSANSSKSSSGFFDGKDHARKPDNSRIPNQKNNATYSISPKNFSKSQTNLISSPKCDNTDTESLVDPNLSQPLNTLTGLNHKTVSNCDNKHPDASSSFFTPTKNFSGNISGVAPLDDSKLESTSSIYQNDDLSETLPNEMNTPMITETASKSESFQRNQRSPLHGVSDDQSTPGSQRSSSSIPKTDLSIIETQSQSFLGQSTGFDVEDDTTHAMKDTEASTEDSANATFETGTPSKESRKSKYDQKTTFECKANEKNQAMNDTNSTYETGTSSKDSTNNEDVQEMTFEHDPDLEADDNALVDSSDPSLDGISPDTSSSSTGETGPTDLDIRISRLPGANLAFSANIAAMAAARSVNLNLNIDTFGDSSSDGECQCSCECEGECEENEK</sequence>
<keyword evidence="17" id="KW-1185">Reference proteome</keyword>
<comment type="subcellular location">
    <subcellularLocation>
        <location evidence="2">Cell junction</location>
        <location evidence="2">Adherens junction</location>
    </subcellularLocation>
    <subcellularLocation>
        <location evidence="3">Cell membrane</location>
        <topology evidence="3">Multi-pass membrane protein</topology>
    </subcellularLocation>
    <subcellularLocation>
        <location evidence="1">Nucleus</location>
    </subcellularLocation>
</comment>
<feature type="compositionally biased region" description="Polar residues" evidence="13">
    <location>
        <begin position="1056"/>
        <end position="1080"/>
    </location>
</feature>
<feature type="region of interest" description="Disordered" evidence="13">
    <location>
        <begin position="800"/>
        <end position="872"/>
    </location>
</feature>
<keyword evidence="12" id="KW-0539">Nucleus</keyword>
<feature type="transmembrane region" description="Helical" evidence="14">
    <location>
        <begin position="137"/>
        <end position="157"/>
    </location>
</feature>
<evidence type="ECO:0000256" key="14">
    <source>
        <dbReference type="SAM" id="Phobius"/>
    </source>
</evidence>
<dbReference type="Pfam" id="PF12632">
    <property type="entry name" value="Vezatin"/>
    <property type="match status" value="1"/>
</dbReference>
<accession>V4APX8</accession>
<feature type="compositionally biased region" description="Polar residues" evidence="13">
    <location>
        <begin position="703"/>
        <end position="712"/>
    </location>
</feature>
<keyword evidence="7 14" id="KW-0812">Transmembrane</keyword>
<reference evidence="16 17" key="1">
    <citation type="journal article" date="2013" name="Nature">
        <title>Insights into bilaterian evolution from three spiralian genomes.</title>
        <authorList>
            <person name="Simakov O."/>
            <person name="Marletaz F."/>
            <person name="Cho S.J."/>
            <person name="Edsinger-Gonzales E."/>
            <person name="Havlak P."/>
            <person name="Hellsten U."/>
            <person name="Kuo D.H."/>
            <person name="Larsson T."/>
            <person name="Lv J."/>
            <person name="Arendt D."/>
            <person name="Savage R."/>
            <person name="Osoegawa K."/>
            <person name="de Jong P."/>
            <person name="Grimwood J."/>
            <person name="Chapman J.A."/>
            <person name="Shapiro H."/>
            <person name="Aerts A."/>
            <person name="Otillar R.P."/>
            <person name="Terry A.Y."/>
            <person name="Boore J.L."/>
            <person name="Grigoriev I.V."/>
            <person name="Lindberg D.R."/>
            <person name="Seaver E.C."/>
            <person name="Weisblat D.A."/>
            <person name="Putnam N.H."/>
            <person name="Rokhsar D.S."/>
        </authorList>
    </citation>
    <scope>NUCLEOTIDE SEQUENCE [LARGE SCALE GENOMIC DNA]</scope>
</reference>
<evidence type="ECO:0000256" key="10">
    <source>
        <dbReference type="ARBA" id="ARBA00023054"/>
    </source>
</evidence>
<feature type="compositionally biased region" description="Low complexity" evidence="13">
    <location>
        <begin position="971"/>
        <end position="981"/>
    </location>
</feature>
<evidence type="ECO:0000256" key="13">
    <source>
        <dbReference type="SAM" id="MobiDB-lite"/>
    </source>
</evidence>
<evidence type="ECO:0000313" key="17">
    <source>
        <dbReference type="Proteomes" id="UP000030746"/>
    </source>
</evidence>
<evidence type="ECO:0000256" key="1">
    <source>
        <dbReference type="ARBA" id="ARBA00004123"/>
    </source>
</evidence>
<keyword evidence="11 14" id="KW-0472">Membrane</keyword>
<dbReference type="HOGENOM" id="CLU_272179_0_0_1"/>
<keyword evidence="10" id="KW-0175">Coiled coil</keyword>
<evidence type="ECO:0000313" key="16">
    <source>
        <dbReference type="EMBL" id="ESO95701.1"/>
    </source>
</evidence>
<feature type="domain" description="Myosin-binding" evidence="15">
    <location>
        <begin position="182"/>
        <end position="427"/>
    </location>
</feature>
<feature type="region of interest" description="Disordered" evidence="13">
    <location>
        <begin position="690"/>
        <end position="721"/>
    </location>
</feature>
<dbReference type="OrthoDB" id="21151at2759"/>
<evidence type="ECO:0000256" key="5">
    <source>
        <dbReference type="ARBA" id="ARBA00018125"/>
    </source>
</evidence>
<dbReference type="STRING" id="225164.V4APX8"/>
<dbReference type="AlphaFoldDB" id="V4APX8"/>
<dbReference type="CTD" id="20248762"/>
<feature type="compositionally biased region" description="Polar residues" evidence="13">
    <location>
        <begin position="948"/>
        <end position="961"/>
    </location>
</feature>
<proteinExistence type="inferred from homology"/>
<dbReference type="InterPro" id="IPR026859">
    <property type="entry name" value="Myosin-bd"/>
</dbReference>
<feature type="region of interest" description="Disordered" evidence="13">
    <location>
        <begin position="758"/>
        <end position="787"/>
    </location>
</feature>
<protein>
    <recommendedName>
        <fullName evidence="5">Vezatin</fullName>
    </recommendedName>
</protein>
<evidence type="ECO:0000256" key="12">
    <source>
        <dbReference type="ARBA" id="ARBA00023242"/>
    </source>
</evidence>
<feature type="compositionally biased region" description="Basic and acidic residues" evidence="13">
    <location>
        <begin position="691"/>
        <end position="702"/>
    </location>
</feature>
<name>V4APX8_LOTGI</name>
<feature type="region of interest" description="Disordered" evidence="13">
    <location>
        <begin position="1014"/>
        <end position="1129"/>
    </location>
</feature>
<comment type="similarity">
    <text evidence="4">Belongs to the vezatin family.</text>
</comment>
<feature type="compositionally biased region" description="Polar residues" evidence="13">
    <location>
        <begin position="1022"/>
        <end position="1035"/>
    </location>
</feature>
<keyword evidence="8" id="KW-0965">Cell junction</keyword>
<feature type="compositionally biased region" description="Basic and acidic residues" evidence="13">
    <location>
        <begin position="1036"/>
        <end position="1055"/>
    </location>
</feature>
<evidence type="ECO:0000256" key="11">
    <source>
        <dbReference type="ARBA" id="ARBA00023136"/>
    </source>
</evidence>
<dbReference type="KEGG" id="lgi:LOTGIDRAFT_231921"/>
<dbReference type="GO" id="GO:0005634">
    <property type="term" value="C:nucleus"/>
    <property type="evidence" value="ECO:0007669"/>
    <property type="project" value="UniProtKB-SubCell"/>
</dbReference>
<dbReference type="GO" id="GO:0098609">
    <property type="term" value="P:cell-cell adhesion"/>
    <property type="evidence" value="ECO:0007669"/>
    <property type="project" value="InterPro"/>
</dbReference>
<dbReference type="PANTHER" id="PTHR15989:SF5">
    <property type="entry name" value="VEZATIN"/>
    <property type="match status" value="1"/>
</dbReference>
<feature type="compositionally biased region" description="Polar residues" evidence="13">
    <location>
        <begin position="826"/>
        <end position="856"/>
    </location>
</feature>
<evidence type="ECO:0000256" key="7">
    <source>
        <dbReference type="ARBA" id="ARBA00022692"/>
    </source>
</evidence>
<evidence type="ECO:0000259" key="15">
    <source>
        <dbReference type="Pfam" id="PF12632"/>
    </source>
</evidence>
<dbReference type="InterPro" id="IPR026858">
    <property type="entry name" value="Vezatin"/>
</dbReference>
<feature type="compositionally biased region" description="Low complexity" evidence="13">
    <location>
        <begin position="1112"/>
        <end position="1127"/>
    </location>
</feature>
<dbReference type="GO" id="GO:0005912">
    <property type="term" value="C:adherens junction"/>
    <property type="evidence" value="ECO:0007669"/>
    <property type="project" value="UniProtKB-SubCell"/>
</dbReference>
<keyword evidence="9 14" id="KW-1133">Transmembrane helix</keyword>
<feature type="compositionally biased region" description="Basic and acidic residues" evidence="13">
    <location>
        <begin position="814"/>
        <end position="824"/>
    </location>
</feature>
<feature type="transmembrane region" description="Helical" evidence="14">
    <location>
        <begin position="164"/>
        <end position="185"/>
    </location>
</feature>